<comment type="caution">
    <text evidence="1">The sequence shown here is derived from an EMBL/GenBank/DDBJ whole genome shotgun (WGS) entry which is preliminary data.</text>
</comment>
<keyword evidence="2" id="KW-1185">Reference proteome</keyword>
<proteinExistence type="predicted"/>
<protein>
    <submittedName>
        <fullName evidence="1">Uncharacterized protein</fullName>
    </submittedName>
</protein>
<sequence>MKKYTQRELVTSALLKGKEQRKHYTHPLPDNPAVTVWGTVAIIFKDDVFLVSITEFHDPSEVSASRDEWDVDELYTLTNLVEVEALLSQRLSIALDELGPAKGINHFQLVNRTNILLWVSENRPTGTNIFL</sequence>
<dbReference type="Proteomes" id="UP001501469">
    <property type="component" value="Unassembled WGS sequence"/>
</dbReference>
<evidence type="ECO:0000313" key="2">
    <source>
        <dbReference type="Proteomes" id="UP001501469"/>
    </source>
</evidence>
<accession>A0ABP7T5E5</accession>
<dbReference type="RefSeq" id="WP_345049087.1">
    <property type="nucleotide sequence ID" value="NZ_BAABDK010000001.1"/>
</dbReference>
<gene>
    <name evidence="1" type="ORF">GCM10022409_01190</name>
</gene>
<reference evidence="2" key="1">
    <citation type="journal article" date="2019" name="Int. J. Syst. Evol. Microbiol.">
        <title>The Global Catalogue of Microorganisms (GCM) 10K type strain sequencing project: providing services to taxonomists for standard genome sequencing and annotation.</title>
        <authorList>
            <consortium name="The Broad Institute Genomics Platform"/>
            <consortium name="The Broad Institute Genome Sequencing Center for Infectious Disease"/>
            <person name="Wu L."/>
            <person name="Ma J."/>
        </authorList>
    </citation>
    <scope>NUCLEOTIDE SEQUENCE [LARGE SCALE GENOMIC DNA]</scope>
    <source>
        <strain evidence="2">JCM 17225</strain>
    </source>
</reference>
<evidence type="ECO:0000313" key="1">
    <source>
        <dbReference type="EMBL" id="GAA4021337.1"/>
    </source>
</evidence>
<dbReference type="EMBL" id="BAABDK010000001">
    <property type="protein sequence ID" value="GAA4021337.1"/>
    <property type="molecule type" value="Genomic_DNA"/>
</dbReference>
<organism evidence="1 2">
    <name type="scientific">Hymenobacter glaciei</name>
    <dbReference type="NCBI Taxonomy" id="877209"/>
    <lineage>
        <taxon>Bacteria</taxon>
        <taxon>Pseudomonadati</taxon>
        <taxon>Bacteroidota</taxon>
        <taxon>Cytophagia</taxon>
        <taxon>Cytophagales</taxon>
        <taxon>Hymenobacteraceae</taxon>
        <taxon>Hymenobacter</taxon>
    </lineage>
</organism>
<name>A0ABP7T5E5_9BACT</name>